<dbReference type="CDD" id="cd05251">
    <property type="entry name" value="NmrA_like_SDR_a"/>
    <property type="match status" value="1"/>
</dbReference>
<keyword evidence="5" id="KW-1185">Reference proteome</keyword>
<dbReference type="PANTHER" id="PTHR42748">
    <property type="entry name" value="NITROGEN METABOLITE REPRESSION PROTEIN NMRA FAMILY MEMBER"/>
    <property type="match status" value="1"/>
</dbReference>
<dbReference type="InterPro" id="IPR051164">
    <property type="entry name" value="NmrA-like_oxidored"/>
</dbReference>
<organism evidence="4 5">
    <name type="scientific">Macrophomina phaseolina</name>
    <dbReference type="NCBI Taxonomy" id="35725"/>
    <lineage>
        <taxon>Eukaryota</taxon>
        <taxon>Fungi</taxon>
        <taxon>Dikarya</taxon>
        <taxon>Ascomycota</taxon>
        <taxon>Pezizomycotina</taxon>
        <taxon>Dothideomycetes</taxon>
        <taxon>Dothideomycetes incertae sedis</taxon>
        <taxon>Botryosphaeriales</taxon>
        <taxon>Botryosphaeriaceae</taxon>
        <taxon>Macrophomina</taxon>
    </lineage>
</organism>
<evidence type="ECO:0000313" key="5">
    <source>
        <dbReference type="Proteomes" id="UP000774617"/>
    </source>
</evidence>
<comment type="caution">
    <text evidence="4">The sequence shown here is derived from an EMBL/GenBank/DDBJ whole genome shotgun (WGS) entry which is preliminary data.</text>
</comment>
<dbReference type="Proteomes" id="UP000774617">
    <property type="component" value="Unassembled WGS sequence"/>
</dbReference>
<dbReference type="InterPro" id="IPR036291">
    <property type="entry name" value="NAD(P)-bd_dom_sf"/>
</dbReference>
<feature type="domain" description="NmrA-like" evidence="3">
    <location>
        <begin position="1"/>
        <end position="295"/>
    </location>
</feature>
<dbReference type="Pfam" id="PF05368">
    <property type="entry name" value="NmrA"/>
    <property type="match status" value="1"/>
</dbReference>
<dbReference type="Gene3D" id="3.40.50.720">
    <property type="entry name" value="NAD(P)-binding Rossmann-like Domain"/>
    <property type="match status" value="1"/>
</dbReference>
<evidence type="ECO:0000256" key="1">
    <source>
        <dbReference type="ARBA" id="ARBA00006328"/>
    </source>
</evidence>
<dbReference type="PANTHER" id="PTHR42748:SF31">
    <property type="entry name" value="NMRA-LIKE DOMAIN-CONTAINING PROTEIN-RELATED"/>
    <property type="match status" value="1"/>
</dbReference>
<sequence length="302" mass="33325">MSKLITVFGATGNQGGSVISSILAHTVLSKEFKVRGITRDPSKPAAQALIAKGVEVKSADLNSKSSLTDAIRGSHTVFLVTNYWETAKYDVEVAQGKNVADVAKEAGVKHLIFSSLLHATKTTNGRLKHIPHFDAKADIEEYIRKSGIPATFYLPGFFMSNFAQMLQKGEDGSYTYAVPIGEASKFPLIDIAADTGKFVTAIIKKRDSLLGARVYGAEDYYTPRRFLDELEEVTGKKAKFVQVSADTYKSFLPPFMAQEMLENHLFIENPGYYNGESLKESHDILEDKLTSWKDFVRSSGAF</sequence>
<dbReference type="Gene3D" id="3.90.25.10">
    <property type="entry name" value="UDP-galactose 4-epimerase, domain 1"/>
    <property type="match status" value="1"/>
</dbReference>
<name>A0ABQ8G2R5_9PEZI</name>
<dbReference type="InterPro" id="IPR008030">
    <property type="entry name" value="NmrA-like"/>
</dbReference>
<evidence type="ECO:0000259" key="3">
    <source>
        <dbReference type="Pfam" id="PF05368"/>
    </source>
</evidence>
<comment type="similarity">
    <text evidence="1">Belongs to the NmrA-type oxidoreductase family.</text>
</comment>
<reference evidence="4 5" key="1">
    <citation type="journal article" date="2021" name="Nat. Commun.">
        <title>Genetic determinants of endophytism in the Arabidopsis root mycobiome.</title>
        <authorList>
            <person name="Mesny F."/>
            <person name="Miyauchi S."/>
            <person name="Thiergart T."/>
            <person name="Pickel B."/>
            <person name="Atanasova L."/>
            <person name="Karlsson M."/>
            <person name="Huettel B."/>
            <person name="Barry K.W."/>
            <person name="Haridas S."/>
            <person name="Chen C."/>
            <person name="Bauer D."/>
            <person name="Andreopoulos W."/>
            <person name="Pangilinan J."/>
            <person name="LaButti K."/>
            <person name="Riley R."/>
            <person name="Lipzen A."/>
            <person name="Clum A."/>
            <person name="Drula E."/>
            <person name="Henrissat B."/>
            <person name="Kohler A."/>
            <person name="Grigoriev I.V."/>
            <person name="Martin F.M."/>
            <person name="Hacquard S."/>
        </authorList>
    </citation>
    <scope>NUCLEOTIDE SEQUENCE [LARGE SCALE GENOMIC DNA]</scope>
    <source>
        <strain evidence="4 5">MPI-SDFR-AT-0080</strain>
    </source>
</reference>
<protein>
    <submittedName>
        <fullName evidence="4">NmrA family transcriptional regulator</fullName>
    </submittedName>
</protein>
<dbReference type="EMBL" id="JAGTJR010000024">
    <property type="protein sequence ID" value="KAH7042849.1"/>
    <property type="molecule type" value="Genomic_DNA"/>
</dbReference>
<accession>A0ABQ8G2R5</accession>
<evidence type="ECO:0000256" key="2">
    <source>
        <dbReference type="ARBA" id="ARBA00022857"/>
    </source>
</evidence>
<keyword evidence="2" id="KW-0521">NADP</keyword>
<evidence type="ECO:0000313" key="4">
    <source>
        <dbReference type="EMBL" id="KAH7042849.1"/>
    </source>
</evidence>
<gene>
    <name evidence="4" type="ORF">B0J12DRAFT_673286</name>
</gene>
<proteinExistence type="inferred from homology"/>
<dbReference type="SUPFAM" id="SSF51735">
    <property type="entry name" value="NAD(P)-binding Rossmann-fold domains"/>
    <property type="match status" value="1"/>
</dbReference>